<dbReference type="GO" id="GO:0031177">
    <property type="term" value="F:phosphopantetheine binding"/>
    <property type="evidence" value="ECO:0007669"/>
    <property type="project" value="InterPro"/>
</dbReference>
<dbReference type="FunFam" id="3.40.50.12780:FF:000012">
    <property type="entry name" value="Non-ribosomal peptide synthetase"/>
    <property type="match status" value="4"/>
</dbReference>
<evidence type="ECO:0000313" key="10">
    <source>
        <dbReference type="Proteomes" id="UP000466931"/>
    </source>
</evidence>
<dbReference type="GO" id="GO:0043041">
    <property type="term" value="P:amino acid activation for nonribosomal peptide biosynthetic process"/>
    <property type="evidence" value="ECO:0007669"/>
    <property type="project" value="TreeGrafter"/>
</dbReference>
<dbReference type="Pfam" id="PF07993">
    <property type="entry name" value="NAD_binding_4"/>
    <property type="match status" value="1"/>
</dbReference>
<dbReference type="FunFam" id="3.40.50.980:FF:000001">
    <property type="entry name" value="Non-ribosomal peptide synthetase"/>
    <property type="match status" value="4"/>
</dbReference>
<gene>
    <name evidence="9" type="ORF">MCNF_01490</name>
</gene>
<dbReference type="InterPro" id="IPR000873">
    <property type="entry name" value="AMP-dep_synth/lig_dom"/>
</dbReference>
<comment type="similarity">
    <text evidence="2">Belongs to the ATP-dependent AMP-binding enzyme family.</text>
</comment>
<dbReference type="GO" id="GO:0008610">
    <property type="term" value="P:lipid biosynthetic process"/>
    <property type="evidence" value="ECO:0007669"/>
    <property type="project" value="UniProtKB-ARBA"/>
</dbReference>
<dbReference type="InterPro" id="IPR025110">
    <property type="entry name" value="AMP-bd_C"/>
</dbReference>
<dbReference type="SUPFAM" id="SSF47336">
    <property type="entry name" value="ACP-like"/>
    <property type="match status" value="4"/>
</dbReference>
<evidence type="ECO:0000259" key="8">
    <source>
        <dbReference type="PROSITE" id="PS50075"/>
    </source>
</evidence>
<dbReference type="PROSITE" id="PS00012">
    <property type="entry name" value="PHOSPHOPANTETHEINE"/>
    <property type="match status" value="4"/>
</dbReference>
<dbReference type="InterPro" id="IPR042099">
    <property type="entry name" value="ANL_N_sf"/>
</dbReference>
<dbReference type="CDD" id="cd19540">
    <property type="entry name" value="LCL_NRPS-like"/>
    <property type="match status" value="3"/>
</dbReference>
<dbReference type="InterPro" id="IPR001242">
    <property type="entry name" value="Condensation_dom"/>
</dbReference>
<dbReference type="GO" id="GO:0005829">
    <property type="term" value="C:cytosol"/>
    <property type="evidence" value="ECO:0007669"/>
    <property type="project" value="TreeGrafter"/>
</dbReference>
<dbReference type="InterPro" id="IPR045851">
    <property type="entry name" value="AMP-bd_C_sf"/>
</dbReference>
<keyword evidence="6" id="KW-0808">Transferase</keyword>
<dbReference type="SUPFAM" id="SSF51735">
    <property type="entry name" value="NAD(P)-binding Rossmann-fold domains"/>
    <property type="match status" value="1"/>
</dbReference>
<dbReference type="NCBIfam" id="TIGR01746">
    <property type="entry name" value="Thioester-redct"/>
    <property type="match status" value="1"/>
</dbReference>
<reference evidence="9" key="1">
    <citation type="journal article" date="2019" name="Emerg. Microbes Infect.">
        <title>Comprehensive subspecies identification of 175 nontuberculous mycobacteria species based on 7547 genomic profiles.</title>
        <authorList>
            <person name="Matsumoto Y."/>
            <person name="Kinjo T."/>
            <person name="Motooka D."/>
            <person name="Nabeya D."/>
            <person name="Jung N."/>
            <person name="Uechi K."/>
            <person name="Horii T."/>
            <person name="Iida T."/>
            <person name="Fujita J."/>
            <person name="Nakamura S."/>
        </authorList>
    </citation>
    <scope>NUCLEOTIDE SEQUENCE [LARGE SCALE GENOMIC DNA]</scope>
    <source>
        <strain evidence="9">JCM 13671</strain>
    </source>
</reference>
<dbReference type="Gene3D" id="3.40.50.150">
    <property type="entry name" value="Vaccinia Virus protein VP39"/>
    <property type="match status" value="1"/>
</dbReference>
<dbReference type="SUPFAM" id="SSF53335">
    <property type="entry name" value="S-adenosyl-L-methionine-dependent methyltransferases"/>
    <property type="match status" value="1"/>
</dbReference>
<dbReference type="Pfam" id="PF00668">
    <property type="entry name" value="Condensation"/>
    <property type="match status" value="3"/>
</dbReference>
<dbReference type="FunFam" id="3.30.300.30:FF:000010">
    <property type="entry name" value="Enterobactin synthetase component F"/>
    <property type="match status" value="3"/>
</dbReference>
<dbReference type="Pfam" id="PF00550">
    <property type="entry name" value="PP-binding"/>
    <property type="match status" value="4"/>
</dbReference>
<dbReference type="Gene3D" id="3.40.50.720">
    <property type="entry name" value="NAD(P)-binding Rossmann-like Domain"/>
    <property type="match status" value="1"/>
</dbReference>
<dbReference type="Proteomes" id="UP000466931">
    <property type="component" value="Chromosome"/>
</dbReference>
<evidence type="ECO:0000256" key="3">
    <source>
        <dbReference type="ARBA" id="ARBA00022450"/>
    </source>
</evidence>
<dbReference type="NCBIfam" id="NF003417">
    <property type="entry name" value="PRK04813.1"/>
    <property type="match status" value="5"/>
</dbReference>
<dbReference type="Pfam" id="PF13193">
    <property type="entry name" value="AMP-binding_C"/>
    <property type="match status" value="3"/>
</dbReference>
<keyword evidence="7" id="KW-0677">Repeat</keyword>
<keyword evidence="3" id="KW-0596">Phosphopantetheine</keyword>
<dbReference type="InterPro" id="IPR013120">
    <property type="entry name" value="FAR_NAD-bd"/>
</dbReference>
<dbReference type="PANTHER" id="PTHR45527:SF1">
    <property type="entry name" value="FATTY ACID SYNTHASE"/>
    <property type="match status" value="1"/>
</dbReference>
<dbReference type="FunFam" id="1.10.1200.10:FF:000005">
    <property type="entry name" value="Nonribosomal peptide synthetase 1"/>
    <property type="match status" value="4"/>
</dbReference>
<dbReference type="GO" id="GO:0009403">
    <property type="term" value="P:toxin biosynthetic process"/>
    <property type="evidence" value="ECO:0007669"/>
    <property type="project" value="UniProtKB-ARBA"/>
</dbReference>
<dbReference type="InterPro" id="IPR006162">
    <property type="entry name" value="Ppantetheine_attach_site"/>
</dbReference>
<evidence type="ECO:0000313" key="9">
    <source>
        <dbReference type="EMBL" id="BBZ31544.1"/>
    </source>
</evidence>
<feature type="domain" description="Carrier" evidence="8">
    <location>
        <begin position="4123"/>
        <end position="4198"/>
    </location>
</feature>
<dbReference type="EMBL" id="AP022612">
    <property type="protein sequence ID" value="BBZ31544.1"/>
    <property type="molecule type" value="Genomic_DNA"/>
</dbReference>
<dbReference type="InterPro" id="IPR009081">
    <property type="entry name" value="PP-bd_ACP"/>
</dbReference>
<dbReference type="Gene3D" id="3.30.300.30">
    <property type="match status" value="5"/>
</dbReference>
<dbReference type="PROSITE" id="PS00455">
    <property type="entry name" value="AMP_BINDING"/>
    <property type="match status" value="4"/>
</dbReference>
<dbReference type="SUPFAM" id="SSF52777">
    <property type="entry name" value="CoA-dependent acyltransferases"/>
    <property type="match status" value="6"/>
</dbReference>
<dbReference type="InterPro" id="IPR020806">
    <property type="entry name" value="PKS_PP-bd"/>
</dbReference>
<evidence type="ECO:0000256" key="6">
    <source>
        <dbReference type="ARBA" id="ARBA00022679"/>
    </source>
</evidence>
<dbReference type="InterPro" id="IPR010071">
    <property type="entry name" value="AA_adenyl_dom"/>
</dbReference>
<evidence type="ECO:0000256" key="4">
    <source>
        <dbReference type="ARBA" id="ARBA00022553"/>
    </source>
</evidence>
<dbReference type="SUPFAM" id="SSF56801">
    <property type="entry name" value="Acetyl-CoA synthetase-like"/>
    <property type="match status" value="4"/>
</dbReference>
<dbReference type="Gene3D" id="3.30.559.10">
    <property type="entry name" value="Chloramphenicol acetyltransferase-like domain"/>
    <property type="match status" value="3"/>
</dbReference>
<dbReference type="InterPro" id="IPR013217">
    <property type="entry name" value="Methyltransf_12"/>
</dbReference>
<dbReference type="FunFam" id="2.30.38.10:FF:000001">
    <property type="entry name" value="Non-ribosomal peptide synthetase PvdI"/>
    <property type="match status" value="1"/>
</dbReference>
<dbReference type="UniPathway" id="UPA00011"/>
<dbReference type="NCBIfam" id="TIGR01733">
    <property type="entry name" value="AA-adenyl-dom"/>
    <property type="match status" value="4"/>
</dbReference>
<keyword evidence="5" id="KW-0436">Ligase</keyword>
<feature type="domain" description="Carrier" evidence="8">
    <location>
        <begin position="531"/>
        <end position="606"/>
    </location>
</feature>
<dbReference type="Gene3D" id="1.10.1200.10">
    <property type="entry name" value="ACP-like"/>
    <property type="match status" value="4"/>
</dbReference>
<evidence type="ECO:0000256" key="1">
    <source>
        <dbReference type="ARBA" id="ARBA00001957"/>
    </source>
</evidence>
<comment type="cofactor">
    <cofactor evidence="1">
        <name>pantetheine 4'-phosphate</name>
        <dbReference type="ChEBI" id="CHEBI:47942"/>
    </cofactor>
</comment>
<dbReference type="InterPro" id="IPR023213">
    <property type="entry name" value="CAT-like_dom_sf"/>
</dbReference>
<keyword evidence="10" id="KW-1185">Reference proteome</keyword>
<dbReference type="Gene3D" id="3.40.50.12780">
    <property type="entry name" value="N-terminal domain of ligase-like"/>
    <property type="match status" value="4"/>
</dbReference>
<dbReference type="GO" id="GO:0016874">
    <property type="term" value="F:ligase activity"/>
    <property type="evidence" value="ECO:0007669"/>
    <property type="project" value="UniProtKB-KW"/>
</dbReference>
<sequence length="4647" mass="501315">MTAEQVRRLSSMNLLDEEELSELDEFGHRAVLTQPADEVSIPEMFAEQVARAPQSVAVSFVDSSMTYLELDEASNRLAHLLVEMGAIPGECVALLLGRSAHAIVAILAVLKTGAAYLPIDPGLPDVRVEFMLADAAPVVAVSSAGLADRVARCGVQVVDVEDGRVDAQLCEPVPVGPLAGDVAHIIYTSGTTGVPKGVAVTHGNVTRLFDGLDVGVEMGPGQVWAQCSSLAFDYSVWEIWGALLHGGRLVVVPDSVTRSADELQALLVAEKVTVLSQTPSAVGVLSPEGLAAASLMVAAEPCPGDVVDRWASGRVMINGYGPTETTVYATISAPLQAGSGVVPIGFPVPGAALFVLDARLHSVAVGVVGELYVAGRGVGVGYVRRAGLTASRFVACPFATGARMYRTGDLVSWGADGQLRYHGRADEQVKIRGYRIELGEIQAVLAQLEGVAQSAVIAREDRPGDKRLVGYITGSADPEELRRRLGERLPAYMVPAAIVRLEVLPLTVNGKLDKRALPAPEYSDTSDRYRAPSNPTEEILAGIYANILGLDKVGVDDSFFDLGGDSLSAMRLIAAINTTLDTGLAVRALFDAPTIAALAPRLAEDFVGREPLTEQPRPQHIPLSYAQQRLWFLEQMHGPSPIYNMPTAYRINGALDVEALGAALADVVGRHESLRTVFTAVDGVPEQVVVPAERAGFGWQVVDAEGWPAVRLAEAVEAEIRHCFDLAVEIPVRARLFRRGTDEYVLVAVLHHIAADGASVVPLVRDLGAAYLARCRGGAPDWMPLPVHYADYTLWQREWLGVESDSDSVIAGQLAYWEQALAGLPERLELPTDRPYPAVADYQGASVAVAWPAQLQQQVARVAREHNATSFMVVQAAIAVLLGNLSASTDVAVGFAIAGRNDPTLDDLVGFFVNTLVLRVDLSGDPSVAELLGQVRQRSLAAFEHQDVPFELLVERLNPTRSLTHHPLVQVMLAWQNFAGNPAAESLIGELKIDPLSADTRTARMDLAFSLEERFTASGEDAGIGGIVEFRTDVFDAAGIEALVDRLQRVLAAMTADPSQVLSSVGLLDETEQSWLDEVGNRAVLDLPATAPLTVPGVFAEQVARAPEATAVSCGDRVMTYRGLDEASNRLAHALIDQGAGPGQCVALLFTRCAEAIVAILGVLKSGAAYLPIDPLHPDARIKFMLEDAMPIAAITRAGLRSRFDGYGLTVIDVDDPDMSRWPETGLPEPLFDDLAHVIYTSGTTGVPKGVTVTHYNVIQLYESLEIGLELTPDQVWTQFHSYAFDFSVWEIWGALLHGGHLVVVPEDVAVAPQSFHDLLVRRRVTVLTQTPSAAGVLSTDRLESAALVIGAEPCPPELVDRWAPGRVMVNVYGPTETTMWASKSLPLAPGSGAPPIGSPITGAAFFVLDQWLRQVPPGVVGELYLAGRGVGVGYLRRPGLTSSRFMACPFGAPGSRMYRTGDLVRWGVDGQLQYLGRTDEQVKIRGYRIELGEIQSALMDLPGVVQAAVIAREDRPGDKRLVGYVVGTADPIQARAAVSSRLPAYMVPAAVLTVPALPVTPNGKLDKRALPAPEYADVDRYRAPSTPTEEILTGIYEGVLGLDRVGVDDSFFDLGGDSLSAMRVIAAVSTGLNVDLAVRTLFDAPTIAQLAPRIDEGPKALPPLVPVDRPELIQLSYAQSRLWFLSQFEGEVATYNMPTAYRITGRLDVDALSAALVDVVARHESLRTVFAAPDGVPRQVVIPVERADVGWQVIDAGGWSAERLGEAVAAAIGHNFDLQYQIPLRTWLFRMNPEEHVLVAVVHHIAADGASVAPLVRDLGMAYAARSVGHAPTWAPLPVQYVDYALWQREYLGDLADEDSRISSQVAYWEQMLAGLPERLELPTDRPYPPVADYRGASVVVDWPAQLQQEVAEVARQHNATSFMVMQAALAVLLSNLTTSSDVAVGFPIAGRRDAALDDLVGFFVNTLVLRVDLAEDLTVAELLGQVRQRSLAAFEHQDVPFEVLVERLNPARSLTHHPLIQVMFAWQNFAWQSDGPTAALSLGDVEVEPLWAETHTARMDMAFFLRERWTQDGQPAGIGGTVEFRTDVFDAASIETLVERLQRVLAAMSADPARALSSLDVLDAAEFADLDELGNRGVLARPWAGQSIPTVFTEQVVRDPHAVAIRCDGRSMTYRELDDASNRLAHQLVDHGVGPGQCAALLFNRCAEAIVAIFAVLKTGAAYLPIDPVHPAARIRFMLKDAEPKVVVTSAALLDRLDDHDVPVIAVENPAAAAYECGGLPAPAPDDLAYIIYTSGTTGTPKGVAISHRNVTQLLDSLDPRFTTPDQVWTQWHSYSFDISGWEIFNVLLHGGRLVIVPESVALSPKEFHDLLVTEQVRVLSQTPSAAGALSPDGLDSVDLLVGGEACAPDVVDRWAPGRLMVNQYGPTETTMWVAISAPLQPGSGVVPIGYPMPGSALFVLDRWLRPAPVGVVGELYVAGRGVGVGYWRRPGLTASRFVACPFGDAATFGTRMYRTGDLVRWGADAQLQYVGRADEQVKIRGFRIELGEIEAELAAHPRVAQAAVVARKLTATAGSVDSGDKLLSGYVVLDSEMKLVREPEREAQIVEQWQDIWGGVYSGESSAPTTEGTAPLGEDFGGWVSSYTGEPIPLEQMQEWRSATVDRVLSLQPRRVLEIGVGSGLLLSRVAPECVEYWGTDIAAPTIHKLQAAVASQSWADRVHLQALPADVTDGLPTGHFDVVILNSVIQYFPSAGYLLDVLDTAMRLLAPGGAVFIGDVRNLSLLRSFTTAKVCSASAGDDETAGSVRERVTREMLAEQELLLAPEFFALLPQRIPTVAGVGVQLKQMTAVNELSSYRYDAVLRKAPASVHSNDGPPMMAWQTFGSLTRLGEHLRSQQASSLRITGVPNAGVLPDLTLAQALIDSANAVRLGDVRAGLQMPDALYPHELHSLGADLGYVTVVTCSTDPDLMDVVFARVGNPALLASELWPSVTHVGSLADCVNDPAAIDRMTALRRHLAERLPEYMVPVSIMILDALPLTVNGKLDRRALPTPEFHSGVEYRAPRNQCERDLAELFSDVLGGTRVGIDDSFFDLGGHSLSATRLIARVRAERGVDVPIRVLFEVPTVAGLADWIDTHAAERSVAALTRRQRPATVPLSYAQQRLWFLHELHGSSPIYNMAVALQLDGELDADALGEALTDVVARHESLRTVFSAPEGVPCQVVLPTDQVDLGWRVVDARRWSAERFGEAIGEEVGHHFDLKTEVPLHAVLLRRDSHHHVLVVVVHHIAADGWSVAPLIRDLSTGYAARHRHVAPEWTPLPVQYVDYALWQRDCLGDLADSQSRIAAQVAYWEQELAGLPDQLELPTDRPYPPVADYRGASVEVAWPAELQQQVARVAREHNATSFMVVQAALAVLLGRVSASSDVPVGFAIAGRNDPALDDLVGFFVNTLVLRVDLSGDPTVTELLGQVRQRSLAAFEHQDVPFEVLVERLNPARSLTHHPLVQVMLTWLNLPGLDTAGAESEAVAGDVRVSPLKAETHTARTDLALSLEERFKVDGTPEGITGLVEFRTDVFDPASIAVLIERLERVLSAMTADPSRRVSSVDVLGTGERARLDEFGCRGVLSQSVVEVSIPEVFARQVVRAPHAVAVSCAGRSMTYRELDDSANRLARLLIDSGAGPGQCVAMLLERSAEAIVAVLAVLKTGAAYLPIDPGLPDVRVEFMLADAAPVVAVSSAGLADRVARCGVQVVDVEDGRVDAQLCEPVPVGPLAGDVAHIIYTSGTTGVPKGVAVTHGNVTRLFDGLDVGVEMGPGQVWAQCSSLAFDFSVWEIWGALLHGGRLVVVPDSVTRSADELQALLVAEKVTVLSQTPSAVGVLSPEGLAAASLMVAAEPCPGDVVDRWASGRVMINGYGPTETTVYAMISAPLQAGSGVVPIGFPVPGAALFVLDARLHSVAVGVVGELYVAGRGVGVGYVRRAGLTASRFVACPFATGARMYRTGDLVSWGADGQLRYHGRADEQVKIRGYRIELGEIQAVLAQLEGVAQSVVIVREDRPGDKRLVGYITGTADPVEVRTMLSDRLPAYMVPAAIVRLEVLPLTVNGKLDKRALPAPEYSDTSDRYRAPSNPTEEILAGIYGQILGLDRVGVDDSFFDLGGDSLSAMQTVAKINAAFGIDIAVRTLFEAPSIRLLHEQFERDATGPTCASVHGRNPSELYASDLTLDKFIDEATLAAAPALPRATAQVRTVLLTGATGFLGRYLALEWLERMAEVGGKVVCLVRAESDRAAQARLHKVFDSGDLQLLRHFEEMATNHLEVLAGDKSDVGLGLKPQTWRRLADTVDLIVDPAALVNGVLPYSELFGPNVAGTAELIRLAVTTKLKSYSYVSTGNVGDQIEVSKFTEYADIREVCPVRKNEHSYVNGYGNSKWAGEVLLREAYDLCGLPVGVFRCDMILADTSYQGQLNLTDMFTRMVFSVVATGIAPRSFFQFDDQGNRQRSHFDGLPVEFIAEAVATLGAENIDDFETYHVMNPHEDGVGFDECVDWLIEAGCEIERIDDFGDWLRQFEVELCALPHRQRQQSVLEVLQFQLKLADRNDLRAPEPINGSFGPTERFRAAVRKLKIGPRQDIPHITGAILAKYVSDLRLLGLI</sequence>
<feature type="domain" description="Carrier" evidence="8">
    <location>
        <begin position="1584"/>
        <end position="1659"/>
    </location>
</feature>
<dbReference type="SMART" id="SM01294">
    <property type="entry name" value="PKS_PP_betabranch"/>
    <property type="match status" value="1"/>
</dbReference>
<keyword evidence="4" id="KW-0597">Phosphoprotein</keyword>
<name>A0A7I7XQW0_9MYCO</name>
<protein>
    <recommendedName>
        <fullName evidence="8">Carrier domain-containing protein</fullName>
    </recommendedName>
</protein>
<evidence type="ECO:0000256" key="2">
    <source>
        <dbReference type="ARBA" id="ARBA00006432"/>
    </source>
</evidence>
<dbReference type="InterPro" id="IPR029063">
    <property type="entry name" value="SAM-dependent_MTases_sf"/>
</dbReference>
<dbReference type="Pfam" id="PF08242">
    <property type="entry name" value="Methyltransf_12"/>
    <property type="match status" value="1"/>
</dbReference>
<dbReference type="Pfam" id="PF00501">
    <property type="entry name" value="AMP-binding"/>
    <property type="match status" value="4"/>
</dbReference>
<dbReference type="InterPro" id="IPR020845">
    <property type="entry name" value="AMP-binding_CS"/>
</dbReference>
<dbReference type="CDD" id="cd05235">
    <property type="entry name" value="SDR_e1"/>
    <property type="match status" value="1"/>
</dbReference>
<accession>A0A7I7XQW0</accession>
<dbReference type="CDD" id="cd02440">
    <property type="entry name" value="AdoMet_MTases"/>
    <property type="match status" value="1"/>
</dbReference>
<reference evidence="9" key="2">
    <citation type="submission" date="2020-02" db="EMBL/GenBank/DDBJ databases">
        <authorList>
            <person name="Matsumoto Y."/>
            <person name="Motooka D."/>
            <person name="Nakamura S."/>
        </authorList>
    </citation>
    <scope>NUCLEOTIDE SEQUENCE</scope>
    <source>
        <strain evidence="9">JCM 13671</strain>
    </source>
</reference>
<dbReference type="InterPro" id="IPR010080">
    <property type="entry name" value="Thioester_reductase-like_dom"/>
</dbReference>
<dbReference type="PANTHER" id="PTHR45527">
    <property type="entry name" value="NONRIBOSOMAL PEPTIDE SYNTHETASE"/>
    <property type="match status" value="1"/>
</dbReference>
<evidence type="ECO:0000256" key="7">
    <source>
        <dbReference type="ARBA" id="ARBA00022737"/>
    </source>
</evidence>
<dbReference type="InterPro" id="IPR036736">
    <property type="entry name" value="ACP-like_sf"/>
</dbReference>
<dbReference type="RefSeq" id="WP_163645282.1">
    <property type="nucleotide sequence ID" value="NZ_AP022612.1"/>
</dbReference>
<dbReference type="SMART" id="SM00823">
    <property type="entry name" value="PKS_PP"/>
    <property type="match status" value="4"/>
</dbReference>
<dbReference type="InterPro" id="IPR036291">
    <property type="entry name" value="NAD(P)-bd_dom_sf"/>
</dbReference>
<proteinExistence type="inferred from homology"/>
<organism evidence="9 10">
    <name type="scientific">Mycolicibacterium confluentis</name>
    <dbReference type="NCBI Taxonomy" id="28047"/>
    <lineage>
        <taxon>Bacteria</taxon>
        <taxon>Bacillati</taxon>
        <taxon>Actinomycetota</taxon>
        <taxon>Actinomycetes</taxon>
        <taxon>Mycobacteriales</taxon>
        <taxon>Mycobacteriaceae</taxon>
        <taxon>Mycolicibacterium</taxon>
    </lineage>
</organism>
<feature type="domain" description="Carrier" evidence="8">
    <location>
        <begin position="3064"/>
        <end position="3139"/>
    </location>
</feature>
<dbReference type="Gene3D" id="3.30.559.30">
    <property type="entry name" value="Nonribosomal peptide synthetase, condensation domain"/>
    <property type="match status" value="3"/>
</dbReference>
<evidence type="ECO:0000256" key="5">
    <source>
        <dbReference type="ARBA" id="ARBA00022598"/>
    </source>
</evidence>
<dbReference type="PROSITE" id="PS50075">
    <property type="entry name" value="CARRIER"/>
    <property type="match status" value="4"/>
</dbReference>
<dbReference type="GO" id="GO:0016740">
    <property type="term" value="F:transferase activity"/>
    <property type="evidence" value="ECO:0007669"/>
    <property type="project" value="UniProtKB-KW"/>
</dbReference>